<dbReference type="PANTHER" id="PTHR21337:SF0">
    <property type="entry name" value="PHOSPHO-2-DEHYDRO-3-DEOXYHEPTONATE ALDOLASE"/>
    <property type="match status" value="1"/>
</dbReference>
<comment type="similarity">
    <text evidence="1 4">Belongs to the class-II DAHP synthase family.</text>
</comment>
<dbReference type="Proteomes" id="UP000239867">
    <property type="component" value="Chromosome"/>
</dbReference>
<sequence>MSMKNWSKTSYRNKTALQQPGWPDREQYEKVVRSLSALPPLVFAGEIRDLKARLAQVAAGRAFLLQGGDCSEEFARCTAPNIRETLKVLLQMAVILTYAGNKPVVKVGRIAGQYAKPRSSDTETVNGENIPSYRGDMANSIEATPEARVPNPERLLMGYHMSAATLNLLRAFTRGGFGSLHRVQAWNQKFVKQSPMGRNYERMAKRIGDAIKFMETIGIPTDTPQMREVQFFTSHEALFLGYEEALTREDSTEAGGWYDCSAHMLWIGDRTRQLDGAHVEFLSGVRNPLGIKVGPDHDPDTMLALIERLNPENEPGRITLITRFGAGVVEKHLPPLLRAVKRAGCHVIWTCDPMHANTFSAESGRKTRSFDDILSELQCFFELNWAEGTIPGGVHFELTGDNVTECIGGGRQLSAEQLNLRYLTTCDPRLNAEQSLEMAFQIAEMIRS</sequence>
<dbReference type="KEGG" id="deo:CAY53_07970"/>
<dbReference type="GO" id="GO:0009073">
    <property type="term" value="P:aromatic amino acid family biosynthetic process"/>
    <property type="evidence" value="ECO:0007669"/>
    <property type="project" value="UniProtKB-KW"/>
</dbReference>
<feature type="binding site" evidence="3">
    <location>
        <position position="70"/>
    </location>
    <ligand>
        <name>Mn(2+)</name>
        <dbReference type="ChEBI" id="CHEBI:29035"/>
    </ligand>
</feature>
<keyword evidence="3" id="KW-0464">Manganese</keyword>
<dbReference type="AlphaFoldDB" id="A0A2L1GP03"/>
<dbReference type="SUPFAM" id="SSF51569">
    <property type="entry name" value="Aldolase"/>
    <property type="match status" value="1"/>
</dbReference>
<dbReference type="OrthoDB" id="9766852at2"/>
<reference evidence="5 6" key="1">
    <citation type="journal article" date="2018" name="MBio">
        <title>Insights into the evolution of host association through the isolation and characterization of a novel human periodontal pathobiont, Desulfobulbus oralis.</title>
        <authorList>
            <person name="Cross K.L."/>
            <person name="Chirania P."/>
            <person name="Xiong W."/>
            <person name="Beall C.J."/>
            <person name="Elkins J.G."/>
            <person name="Giannone R.J."/>
            <person name="Griffen A.L."/>
            <person name="Guss A.M."/>
            <person name="Hettich R.L."/>
            <person name="Joshi S.S."/>
            <person name="Mokrzan E.M."/>
            <person name="Martin R.K."/>
            <person name="Zhulin I.B."/>
            <person name="Leys E.J."/>
            <person name="Podar M."/>
        </authorList>
    </citation>
    <scope>NUCLEOTIDE SEQUENCE [LARGE SCALE GENOMIC DNA]</scope>
    <source>
        <strain evidence="5 6">ORNL</strain>
    </source>
</reference>
<dbReference type="RefSeq" id="WP_104936674.1">
    <property type="nucleotide sequence ID" value="NZ_CP021255.1"/>
</dbReference>
<name>A0A2L1GP03_9BACT</name>
<proteinExistence type="inferred from homology"/>
<keyword evidence="3" id="KW-0170">Cobalt</keyword>
<evidence type="ECO:0000256" key="2">
    <source>
        <dbReference type="ARBA" id="ARBA00022679"/>
    </source>
</evidence>
<accession>A0A2L1GP03</accession>
<gene>
    <name evidence="5" type="ORF">CAY53_07970</name>
</gene>
<keyword evidence="4" id="KW-0057">Aromatic amino acid biosynthesis</keyword>
<dbReference type="PANTHER" id="PTHR21337">
    <property type="entry name" value="PHOSPHO-2-DEHYDRO-3-DEOXYHEPTONATE ALDOLASE 1, 2"/>
    <property type="match status" value="1"/>
</dbReference>
<feature type="binding site" evidence="3">
    <location>
        <position position="109"/>
    </location>
    <ligand>
        <name>phosphoenolpyruvate</name>
        <dbReference type="ChEBI" id="CHEBI:58702"/>
    </ligand>
</feature>
<dbReference type="InterPro" id="IPR013785">
    <property type="entry name" value="Aldolase_TIM"/>
</dbReference>
<keyword evidence="3" id="KW-0104">Cadmium</keyword>
<evidence type="ECO:0000313" key="5">
    <source>
        <dbReference type="EMBL" id="AVD71410.1"/>
    </source>
</evidence>
<dbReference type="EMBL" id="CP021255">
    <property type="protein sequence ID" value="AVD71410.1"/>
    <property type="molecule type" value="Genomic_DNA"/>
</dbReference>
<feature type="binding site" evidence="3">
    <location>
        <position position="397"/>
    </location>
    <ligand>
        <name>Mn(2+)</name>
        <dbReference type="ChEBI" id="CHEBI:29035"/>
    </ligand>
</feature>
<evidence type="ECO:0000256" key="3">
    <source>
        <dbReference type="PIRSR" id="PIRSR602480-1"/>
    </source>
</evidence>
<feature type="binding site" evidence="3">
    <location>
        <position position="355"/>
    </location>
    <ligand>
        <name>Mn(2+)</name>
        <dbReference type="ChEBI" id="CHEBI:29035"/>
    </ligand>
</feature>
<feature type="binding site" evidence="3">
    <location>
        <position position="427"/>
    </location>
    <ligand>
        <name>Mn(2+)</name>
        <dbReference type="ChEBI" id="CHEBI:29035"/>
    </ligand>
</feature>
<keyword evidence="6" id="KW-1185">Reference proteome</keyword>
<dbReference type="InterPro" id="IPR002480">
    <property type="entry name" value="DAHP_synth_2"/>
</dbReference>
<evidence type="ECO:0000256" key="1">
    <source>
        <dbReference type="ARBA" id="ARBA00008911"/>
    </source>
</evidence>
<dbReference type="Pfam" id="PF01474">
    <property type="entry name" value="DAHP_synth_2"/>
    <property type="match status" value="1"/>
</dbReference>
<keyword evidence="4" id="KW-0028">Amino-acid biosynthesis</keyword>
<dbReference type="Gene3D" id="3.20.20.70">
    <property type="entry name" value="Aldolase class I"/>
    <property type="match status" value="1"/>
</dbReference>
<dbReference type="NCBIfam" id="TIGR01358">
    <property type="entry name" value="DAHP_synth_II"/>
    <property type="match status" value="1"/>
</dbReference>
<dbReference type="EC" id="2.5.1.54" evidence="4"/>
<comment type="catalytic activity">
    <reaction evidence="4">
        <text>D-erythrose 4-phosphate + phosphoenolpyruvate + H2O = 7-phospho-2-dehydro-3-deoxy-D-arabino-heptonate + phosphate</text>
        <dbReference type="Rhea" id="RHEA:14717"/>
        <dbReference type="ChEBI" id="CHEBI:15377"/>
        <dbReference type="ChEBI" id="CHEBI:16897"/>
        <dbReference type="ChEBI" id="CHEBI:43474"/>
        <dbReference type="ChEBI" id="CHEBI:58394"/>
        <dbReference type="ChEBI" id="CHEBI:58702"/>
        <dbReference type="EC" id="2.5.1.54"/>
    </reaction>
</comment>
<dbReference type="GO" id="GO:0003849">
    <property type="term" value="F:3-deoxy-7-phosphoheptulonate synthase activity"/>
    <property type="evidence" value="ECO:0007669"/>
    <property type="project" value="UniProtKB-EC"/>
</dbReference>
<keyword evidence="2 4" id="KW-0808">Transferase</keyword>
<evidence type="ECO:0000256" key="4">
    <source>
        <dbReference type="RuleBase" id="RU363071"/>
    </source>
</evidence>
<organism evidence="5 6">
    <name type="scientific">Desulfobulbus oralis</name>
    <dbReference type="NCBI Taxonomy" id="1986146"/>
    <lineage>
        <taxon>Bacteria</taxon>
        <taxon>Pseudomonadati</taxon>
        <taxon>Thermodesulfobacteriota</taxon>
        <taxon>Desulfobulbia</taxon>
        <taxon>Desulfobulbales</taxon>
        <taxon>Desulfobulbaceae</taxon>
        <taxon>Desulfobulbus</taxon>
    </lineage>
</organism>
<evidence type="ECO:0000313" key="6">
    <source>
        <dbReference type="Proteomes" id="UP000239867"/>
    </source>
</evidence>
<dbReference type="GO" id="GO:0008652">
    <property type="term" value="P:amino acid biosynthetic process"/>
    <property type="evidence" value="ECO:0007669"/>
    <property type="project" value="UniProtKB-KW"/>
</dbReference>
<feature type="binding site" evidence="3">
    <location>
        <position position="292"/>
    </location>
    <ligand>
        <name>phosphoenolpyruvate</name>
        <dbReference type="ChEBI" id="CHEBI:58702"/>
    </ligand>
</feature>
<protein>
    <recommendedName>
        <fullName evidence="4">Phospho-2-dehydro-3-deoxyheptonate aldolase</fullName>
        <ecNumber evidence="4">2.5.1.54</ecNumber>
    </recommendedName>
</protein>
<feature type="binding site" evidence="3">
    <location>
        <position position="323"/>
    </location>
    <ligand>
        <name>phosphoenolpyruvate</name>
        <dbReference type="ChEBI" id="CHEBI:58702"/>
    </ligand>
</feature>
<comment type="cofactor">
    <cofactor evidence="3">
        <name>Mn(2+)</name>
        <dbReference type="ChEBI" id="CHEBI:29035"/>
    </cofactor>
    <cofactor evidence="3">
        <name>Co(2+)</name>
        <dbReference type="ChEBI" id="CHEBI:48828"/>
    </cofactor>
    <cofactor evidence="3">
        <name>Cd(2+)</name>
        <dbReference type="ChEBI" id="CHEBI:48775"/>
    </cofactor>
    <text evidence="3">Binds 1 divalent cation per subunit. The enzyme is active with manganese, cobalt or cadmium ions.</text>
</comment>
<comment type="pathway">
    <text evidence="4">Metabolic intermediate biosynthesis; chorismate biosynthesis; chorismate from D-erythrose 4-phosphate and phosphoenolpyruvate: step 1/7.</text>
</comment>